<feature type="active site" evidence="4">
    <location>
        <position position="18"/>
    </location>
</feature>
<organism evidence="7 8">
    <name type="scientific">Niabella digestorum</name>
    <dbReference type="NCBI Taxonomy" id="3117701"/>
    <lineage>
        <taxon>Bacteria</taxon>
        <taxon>Pseudomonadati</taxon>
        <taxon>Bacteroidota</taxon>
        <taxon>Chitinophagia</taxon>
        <taxon>Chitinophagales</taxon>
        <taxon>Chitinophagaceae</taxon>
        <taxon>Niabella</taxon>
    </lineage>
</organism>
<feature type="active site" evidence="4">
    <location>
        <position position="36"/>
    </location>
</feature>
<reference evidence="7 8" key="1">
    <citation type="submission" date="2024-01" db="EMBL/GenBank/DDBJ databases">
        <title>Niabella digestum sp. nov., isolated from waste digestion system.</title>
        <authorList>
            <person name="Zhang L."/>
        </authorList>
    </citation>
    <scope>NUCLEOTIDE SEQUENCE [LARGE SCALE GENOMIC DNA]</scope>
    <source>
        <strain evidence="7 8">A18</strain>
    </source>
</reference>
<evidence type="ECO:0000256" key="3">
    <source>
        <dbReference type="ARBA" id="ARBA00047645"/>
    </source>
</evidence>
<dbReference type="EMBL" id="JAZGLY010000002">
    <property type="protein sequence ID" value="MEE6186269.1"/>
    <property type="molecule type" value="Genomic_DNA"/>
</dbReference>
<dbReference type="InterPro" id="IPR036046">
    <property type="entry name" value="Acylphosphatase-like_dom_sf"/>
</dbReference>
<comment type="catalytic activity">
    <reaction evidence="3 4">
        <text>an acyl phosphate + H2O = a carboxylate + phosphate + H(+)</text>
        <dbReference type="Rhea" id="RHEA:14965"/>
        <dbReference type="ChEBI" id="CHEBI:15377"/>
        <dbReference type="ChEBI" id="CHEBI:15378"/>
        <dbReference type="ChEBI" id="CHEBI:29067"/>
        <dbReference type="ChEBI" id="CHEBI:43474"/>
        <dbReference type="ChEBI" id="CHEBI:59918"/>
        <dbReference type="EC" id="3.6.1.7"/>
    </reaction>
</comment>
<evidence type="ECO:0000256" key="4">
    <source>
        <dbReference type="PROSITE-ProRule" id="PRU00520"/>
    </source>
</evidence>
<dbReference type="Pfam" id="PF00708">
    <property type="entry name" value="Acylphosphatase"/>
    <property type="match status" value="1"/>
</dbReference>
<sequence>MVTKKIIVRGKVQGVFYRQSTRNKARELGVKGTVRNLEDGQTVEIYATGTTEQLSALMDWCQVGPPQAVVNAVEVSDEPLKVYDDFSII</sequence>
<dbReference type="InterPro" id="IPR020456">
    <property type="entry name" value="Acylphosphatase"/>
</dbReference>
<evidence type="ECO:0000256" key="1">
    <source>
        <dbReference type="ARBA" id="ARBA00005614"/>
    </source>
</evidence>
<dbReference type="SUPFAM" id="SSF54975">
    <property type="entry name" value="Acylphosphatase/BLUF domain-like"/>
    <property type="match status" value="1"/>
</dbReference>
<evidence type="ECO:0000256" key="5">
    <source>
        <dbReference type="RuleBase" id="RU004168"/>
    </source>
</evidence>
<accession>A0ABU7RE47</accession>
<proteinExistence type="inferred from homology"/>
<dbReference type="PANTHER" id="PTHR47268:SF4">
    <property type="entry name" value="ACYLPHOSPHATASE"/>
    <property type="match status" value="1"/>
</dbReference>
<name>A0ABU7RE47_9BACT</name>
<dbReference type="RefSeq" id="WP_330973679.1">
    <property type="nucleotide sequence ID" value="NZ_JAZGLY010000002.1"/>
</dbReference>
<comment type="similarity">
    <text evidence="1 5">Belongs to the acylphosphatase family.</text>
</comment>
<comment type="caution">
    <text evidence="7">The sequence shown here is derived from an EMBL/GenBank/DDBJ whole genome shotgun (WGS) entry which is preliminary data.</text>
</comment>
<dbReference type="Gene3D" id="3.30.70.100">
    <property type="match status" value="1"/>
</dbReference>
<keyword evidence="8" id="KW-1185">Reference proteome</keyword>
<gene>
    <name evidence="7" type="ORF">V2H41_03200</name>
</gene>
<dbReference type="Proteomes" id="UP001357452">
    <property type="component" value="Unassembled WGS sequence"/>
</dbReference>
<evidence type="ECO:0000259" key="6">
    <source>
        <dbReference type="PROSITE" id="PS51160"/>
    </source>
</evidence>
<evidence type="ECO:0000313" key="8">
    <source>
        <dbReference type="Proteomes" id="UP001357452"/>
    </source>
</evidence>
<feature type="domain" description="Acylphosphatase-like" evidence="6">
    <location>
        <begin position="3"/>
        <end position="89"/>
    </location>
</feature>
<dbReference type="EC" id="3.6.1.7" evidence="2 4"/>
<dbReference type="InterPro" id="IPR001792">
    <property type="entry name" value="Acylphosphatase-like_dom"/>
</dbReference>
<dbReference type="PROSITE" id="PS51160">
    <property type="entry name" value="ACYLPHOSPHATASE_3"/>
    <property type="match status" value="1"/>
</dbReference>
<evidence type="ECO:0000313" key="7">
    <source>
        <dbReference type="EMBL" id="MEE6186269.1"/>
    </source>
</evidence>
<protein>
    <recommendedName>
        <fullName evidence="2 4">acylphosphatase</fullName>
        <ecNumber evidence="2 4">3.6.1.7</ecNumber>
    </recommendedName>
</protein>
<evidence type="ECO:0000256" key="2">
    <source>
        <dbReference type="ARBA" id="ARBA00012150"/>
    </source>
</evidence>
<dbReference type="PANTHER" id="PTHR47268">
    <property type="entry name" value="ACYLPHOSPHATASE"/>
    <property type="match status" value="1"/>
</dbReference>
<keyword evidence="4" id="KW-0378">Hydrolase</keyword>